<dbReference type="OrthoDB" id="9807434at2"/>
<dbReference type="GO" id="GO:0005524">
    <property type="term" value="F:ATP binding"/>
    <property type="evidence" value="ECO:0007669"/>
    <property type="project" value="UniProtKB-UniRule"/>
</dbReference>
<evidence type="ECO:0000256" key="6">
    <source>
        <dbReference type="ARBA" id="ARBA00047615"/>
    </source>
</evidence>
<dbReference type="Proteomes" id="UP000275012">
    <property type="component" value="Unassembled WGS sequence"/>
</dbReference>
<dbReference type="HAMAP" id="MF_00238">
    <property type="entry name" value="Cytidyl_kinase_type1"/>
    <property type="match status" value="1"/>
</dbReference>
<organism evidence="10 11">
    <name type="scientific">Solilutibacter pythonis</name>
    <dbReference type="NCBI Taxonomy" id="2483112"/>
    <lineage>
        <taxon>Bacteria</taxon>
        <taxon>Pseudomonadati</taxon>
        <taxon>Pseudomonadota</taxon>
        <taxon>Gammaproteobacteria</taxon>
        <taxon>Lysobacterales</taxon>
        <taxon>Lysobacteraceae</taxon>
        <taxon>Solilutibacter</taxon>
    </lineage>
</organism>
<comment type="similarity">
    <text evidence="1 8">Belongs to the cytidylate kinase family. Type 1 subfamily.</text>
</comment>
<dbReference type="GO" id="GO:0036431">
    <property type="term" value="F:dCMP kinase activity"/>
    <property type="evidence" value="ECO:0007669"/>
    <property type="project" value="InterPro"/>
</dbReference>
<dbReference type="CDD" id="cd02020">
    <property type="entry name" value="CMPK"/>
    <property type="match status" value="1"/>
</dbReference>
<dbReference type="PANTHER" id="PTHR21299:SF2">
    <property type="entry name" value="CYTIDYLATE KINASE"/>
    <property type="match status" value="1"/>
</dbReference>
<accession>A0A3M2I421</accession>
<evidence type="ECO:0000256" key="1">
    <source>
        <dbReference type="ARBA" id="ARBA00009427"/>
    </source>
</evidence>
<dbReference type="GO" id="GO:0006220">
    <property type="term" value="P:pyrimidine nucleotide metabolic process"/>
    <property type="evidence" value="ECO:0007669"/>
    <property type="project" value="UniProtKB-UniRule"/>
</dbReference>
<dbReference type="GO" id="GO:0005829">
    <property type="term" value="C:cytosol"/>
    <property type="evidence" value="ECO:0007669"/>
    <property type="project" value="TreeGrafter"/>
</dbReference>
<evidence type="ECO:0000256" key="5">
    <source>
        <dbReference type="ARBA" id="ARBA00022840"/>
    </source>
</evidence>
<protein>
    <recommendedName>
        <fullName evidence="8">Cytidylate kinase</fullName>
        <shortName evidence="8">CK</shortName>
        <ecNumber evidence="8">2.7.4.25</ecNumber>
    </recommendedName>
    <alternativeName>
        <fullName evidence="8">Cytidine monophosphate kinase</fullName>
        <shortName evidence="8">CMP kinase</shortName>
    </alternativeName>
</protein>
<proteinExistence type="inferred from homology"/>
<evidence type="ECO:0000313" key="10">
    <source>
        <dbReference type="EMBL" id="RMH94833.1"/>
    </source>
</evidence>
<dbReference type="NCBIfam" id="TIGR00017">
    <property type="entry name" value="cmk"/>
    <property type="match status" value="1"/>
</dbReference>
<reference evidence="10 11" key="1">
    <citation type="submission" date="2018-10" db="EMBL/GenBank/DDBJ databases">
        <title>Proposal of Lysobacter pythonis sp. nov. isolated from royal pythons (Python regius).</title>
        <authorList>
            <person name="Hans-Juergen B."/>
            <person name="Huptas C."/>
            <person name="Sandra B."/>
            <person name="Igor L."/>
            <person name="Joachim S."/>
            <person name="Siegfried S."/>
            <person name="Mareike W."/>
            <person name="Peter K."/>
        </authorList>
    </citation>
    <scope>NUCLEOTIDE SEQUENCE [LARGE SCALE GENOMIC DNA]</scope>
    <source>
        <strain evidence="10 11">4284/11</strain>
    </source>
</reference>
<dbReference type="Gene3D" id="3.40.50.300">
    <property type="entry name" value="P-loop containing nucleotide triphosphate hydrolases"/>
    <property type="match status" value="1"/>
</dbReference>
<gene>
    <name evidence="8" type="primary">cmk</name>
    <name evidence="10" type="ORF">EBB59_00625</name>
</gene>
<evidence type="ECO:0000259" key="9">
    <source>
        <dbReference type="Pfam" id="PF02224"/>
    </source>
</evidence>
<dbReference type="InterPro" id="IPR011994">
    <property type="entry name" value="Cytidylate_kinase_dom"/>
</dbReference>
<comment type="caution">
    <text evidence="10">The sequence shown here is derived from an EMBL/GenBank/DDBJ whole genome shotgun (WGS) entry which is preliminary data.</text>
</comment>
<keyword evidence="5 8" id="KW-0067">ATP-binding</keyword>
<name>A0A3M2I421_9GAMM</name>
<evidence type="ECO:0000256" key="2">
    <source>
        <dbReference type="ARBA" id="ARBA00022679"/>
    </source>
</evidence>
<evidence type="ECO:0000313" key="11">
    <source>
        <dbReference type="Proteomes" id="UP000275012"/>
    </source>
</evidence>
<evidence type="ECO:0000256" key="8">
    <source>
        <dbReference type="HAMAP-Rule" id="MF_00238"/>
    </source>
</evidence>
<evidence type="ECO:0000256" key="3">
    <source>
        <dbReference type="ARBA" id="ARBA00022741"/>
    </source>
</evidence>
<evidence type="ECO:0000256" key="4">
    <source>
        <dbReference type="ARBA" id="ARBA00022777"/>
    </source>
</evidence>
<dbReference type="PANTHER" id="PTHR21299">
    <property type="entry name" value="CYTIDYLATE KINASE/PANTOATE-BETA-ALANINE LIGASE"/>
    <property type="match status" value="1"/>
</dbReference>
<dbReference type="SUPFAM" id="SSF52540">
    <property type="entry name" value="P-loop containing nucleoside triphosphate hydrolases"/>
    <property type="match status" value="1"/>
</dbReference>
<dbReference type="GO" id="GO:0036430">
    <property type="term" value="F:CMP kinase activity"/>
    <property type="evidence" value="ECO:0007669"/>
    <property type="project" value="RHEA"/>
</dbReference>
<dbReference type="RefSeq" id="WP_122100219.1">
    <property type="nucleotide sequence ID" value="NZ_RFLY01000001.1"/>
</dbReference>
<dbReference type="InterPro" id="IPR027417">
    <property type="entry name" value="P-loop_NTPase"/>
</dbReference>
<dbReference type="GO" id="GO:0015949">
    <property type="term" value="P:nucleobase-containing small molecule interconversion"/>
    <property type="evidence" value="ECO:0007669"/>
    <property type="project" value="TreeGrafter"/>
</dbReference>
<dbReference type="EC" id="2.7.4.25" evidence="8"/>
<keyword evidence="3 8" id="KW-0547">Nucleotide-binding</keyword>
<comment type="subcellular location">
    <subcellularLocation>
        <location evidence="8">Cytoplasm</location>
    </subcellularLocation>
</comment>
<keyword evidence="8" id="KW-0963">Cytoplasm</keyword>
<dbReference type="AlphaFoldDB" id="A0A3M2I421"/>
<dbReference type="Pfam" id="PF02224">
    <property type="entry name" value="Cytidylate_kin"/>
    <property type="match status" value="1"/>
</dbReference>
<evidence type="ECO:0000256" key="7">
    <source>
        <dbReference type="ARBA" id="ARBA00048478"/>
    </source>
</evidence>
<dbReference type="InterPro" id="IPR003136">
    <property type="entry name" value="Cytidylate_kin"/>
</dbReference>
<dbReference type="EMBL" id="RFLY01000001">
    <property type="protein sequence ID" value="RMH94833.1"/>
    <property type="molecule type" value="Genomic_DNA"/>
</dbReference>
<keyword evidence="11" id="KW-1185">Reference proteome</keyword>
<sequence length="238" mass="25271">MNDATEAARIAIPVLTIDGPSGSGKGTISRRVAERLGWHYLDSGALYRAVGVAAAWEGVDLGDEAAVEACARRTRIEFRDDAQGEPRVIVNGQDATDRLRLETSGAAASAIAAMVGVRAALVEMQHGFRRPPGLVADGRDMGTVIFPDAGHKVFLTASAEERAERRHKQLMQKGVSVKLSSLLGEIVARDERDASRAVAPLRPAPDAVVIDTTGIGIEAVVARVLALLDGMRHEPARP</sequence>
<keyword evidence="2 8" id="KW-0808">Transferase</keyword>
<feature type="binding site" evidence="8">
    <location>
        <begin position="19"/>
        <end position="27"/>
    </location>
    <ligand>
        <name>ATP</name>
        <dbReference type="ChEBI" id="CHEBI:30616"/>
    </ligand>
</feature>
<comment type="catalytic activity">
    <reaction evidence="7 8">
        <text>CMP + ATP = CDP + ADP</text>
        <dbReference type="Rhea" id="RHEA:11600"/>
        <dbReference type="ChEBI" id="CHEBI:30616"/>
        <dbReference type="ChEBI" id="CHEBI:58069"/>
        <dbReference type="ChEBI" id="CHEBI:60377"/>
        <dbReference type="ChEBI" id="CHEBI:456216"/>
        <dbReference type="EC" id="2.7.4.25"/>
    </reaction>
</comment>
<keyword evidence="4 8" id="KW-0418">Kinase</keyword>
<feature type="domain" description="Cytidylate kinase" evidence="9">
    <location>
        <begin position="16"/>
        <end position="227"/>
    </location>
</feature>
<comment type="catalytic activity">
    <reaction evidence="6 8">
        <text>dCMP + ATP = dCDP + ADP</text>
        <dbReference type="Rhea" id="RHEA:25094"/>
        <dbReference type="ChEBI" id="CHEBI:30616"/>
        <dbReference type="ChEBI" id="CHEBI:57566"/>
        <dbReference type="ChEBI" id="CHEBI:58593"/>
        <dbReference type="ChEBI" id="CHEBI:456216"/>
        <dbReference type="EC" id="2.7.4.25"/>
    </reaction>
</comment>